<dbReference type="PROSITE" id="PS01129">
    <property type="entry name" value="PSI_RLU"/>
    <property type="match status" value="1"/>
</dbReference>
<dbReference type="GO" id="GO:0009982">
    <property type="term" value="F:pseudouridine synthase activity"/>
    <property type="evidence" value="ECO:0007669"/>
    <property type="project" value="InterPro"/>
</dbReference>
<dbReference type="GO" id="GO:0140098">
    <property type="term" value="F:catalytic activity, acting on RNA"/>
    <property type="evidence" value="ECO:0007669"/>
    <property type="project" value="UniProtKB-ARBA"/>
</dbReference>
<dbReference type="InterPro" id="IPR050188">
    <property type="entry name" value="RluA_PseudoU_synthase"/>
</dbReference>
<gene>
    <name evidence="3" type="ORF">ED208_07060</name>
</gene>
<dbReference type="Pfam" id="PF00849">
    <property type="entry name" value="PseudoU_synth_2"/>
    <property type="match status" value="1"/>
</dbReference>
<evidence type="ECO:0000259" key="2">
    <source>
        <dbReference type="Pfam" id="PF00849"/>
    </source>
</evidence>
<dbReference type="SUPFAM" id="SSF55120">
    <property type="entry name" value="Pseudouridine synthase"/>
    <property type="match status" value="1"/>
</dbReference>
<protein>
    <submittedName>
        <fullName evidence="3">Pseudouridine synthase</fullName>
    </submittedName>
</protein>
<dbReference type="Proteomes" id="UP000282106">
    <property type="component" value="Unassembled WGS sequence"/>
</dbReference>
<feature type="region of interest" description="Disordered" evidence="1">
    <location>
        <begin position="1"/>
        <end position="47"/>
    </location>
</feature>
<dbReference type="PANTHER" id="PTHR21600:SF84">
    <property type="entry name" value="PSEUDOURIDINE SYNTHASE RSUA_RLUA-LIKE DOMAIN-CONTAINING PROTEIN"/>
    <property type="match status" value="1"/>
</dbReference>
<dbReference type="PANTHER" id="PTHR21600">
    <property type="entry name" value="MITOCHONDRIAL RNA PSEUDOURIDINE SYNTHASE"/>
    <property type="match status" value="1"/>
</dbReference>
<organism evidence="3 4">
    <name type="scientific">Stagnimonas aquatica</name>
    <dbReference type="NCBI Taxonomy" id="2689987"/>
    <lineage>
        <taxon>Bacteria</taxon>
        <taxon>Pseudomonadati</taxon>
        <taxon>Pseudomonadota</taxon>
        <taxon>Gammaproteobacteria</taxon>
        <taxon>Nevskiales</taxon>
        <taxon>Nevskiaceae</taxon>
        <taxon>Stagnimonas</taxon>
    </lineage>
</organism>
<dbReference type="EMBL" id="RJVO01000002">
    <property type="protein sequence ID" value="ROH92121.1"/>
    <property type="molecule type" value="Genomic_DNA"/>
</dbReference>
<reference evidence="3 4" key="1">
    <citation type="submission" date="2018-10" db="EMBL/GenBank/DDBJ databases">
        <authorList>
            <person name="Chen W.-M."/>
        </authorList>
    </citation>
    <scope>NUCLEOTIDE SEQUENCE [LARGE SCALE GENOMIC DNA]</scope>
    <source>
        <strain evidence="3 4">THS-13</strain>
    </source>
</reference>
<comment type="caution">
    <text evidence="3">The sequence shown here is derived from an EMBL/GenBank/DDBJ whole genome shotgun (WGS) entry which is preliminary data.</text>
</comment>
<evidence type="ECO:0000256" key="1">
    <source>
        <dbReference type="SAM" id="MobiDB-lite"/>
    </source>
</evidence>
<keyword evidence="4" id="KW-1185">Reference proteome</keyword>
<dbReference type="InterPro" id="IPR020103">
    <property type="entry name" value="PsdUridine_synth_cat_dom_sf"/>
</dbReference>
<dbReference type="InParanoid" id="A0A3N0VHG2"/>
<evidence type="ECO:0000313" key="3">
    <source>
        <dbReference type="EMBL" id="ROH92121.1"/>
    </source>
</evidence>
<name>A0A3N0VHG2_9GAMM</name>
<dbReference type="InterPro" id="IPR006224">
    <property type="entry name" value="PsdUridine_synth_RluA-like_CS"/>
</dbReference>
<dbReference type="InterPro" id="IPR006145">
    <property type="entry name" value="PsdUridine_synth_RsuA/RluA"/>
</dbReference>
<dbReference type="GO" id="GO:0003723">
    <property type="term" value="F:RNA binding"/>
    <property type="evidence" value="ECO:0007669"/>
    <property type="project" value="InterPro"/>
</dbReference>
<dbReference type="AlphaFoldDB" id="A0A3N0VHG2"/>
<dbReference type="GO" id="GO:0000455">
    <property type="term" value="P:enzyme-directed rRNA pseudouridine synthesis"/>
    <property type="evidence" value="ECO:0007669"/>
    <property type="project" value="TreeGrafter"/>
</dbReference>
<evidence type="ECO:0000313" key="4">
    <source>
        <dbReference type="Proteomes" id="UP000282106"/>
    </source>
</evidence>
<sequence length="357" mass="39852">MGSSLNGSGGDSSYGDRRRKTQGRPTTIGTDRAPRPSPEPARLGTPPWSHQLLPLNAPLPVRDGVGPSSIALPGGAWPRLADFLRERFPEVAAETWLARAARGELRRQNGETLHPEQPYQAGGALYYYRELESEPEIPFQAELIHRDAQLLVVDKPHFLPVIPAGRFLQQTLLVRLKRELGLDGLVPLHRLDRGTAGLVLFSVNPETRGRYQQLFPTRAVEKVYEALAPSLPGLPLPLRHRSRLLEGEPFFRMREAEGEANSETLIETQEVLGQGLSRYRLQPLTGRKHQLRVHLAALGAPIVNDSFYPELRPALEDDYRHPLQLLARAVRFADPLTGAERHFKSRRQLDPGTANPA</sequence>
<proteinExistence type="predicted"/>
<accession>A0A3N0VHG2</accession>
<dbReference type="Gene3D" id="3.30.2350.10">
    <property type="entry name" value="Pseudouridine synthase"/>
    <property type="match status" value="1"/>
</dbReference>
<feature type="domain" description="Pseudouridine synthase RsuA/RluA-like" evidence="2">
    <location>
        <begin position="149"/>
        <end position="297"/>
    </location>
</feature>